<feature type="coiled-coil region" evidence="1">
    <location>
        <begin position="248"/>
        <end position="278"/>
    </location>
</feature>
<dbReference type="Pfam" id="PF04016">
    <property type="entry name" value="DUF364"/>
    <property type="match status" value="1"/>
</dbReference>
<dbReference type="Pfam" id="PF13938">
    <property type="entry name" value="DUF4213"/>
    <property type="match status" value="1"/>
</dbReference>
<keyword evidence="1" id="KW-0175">Coiled coil</keyword>
<dbReference type="Gene3D" id="3.30.390.100">
    <property type="match status" value="1"/>
</dbReference>
<reference evidence="4 5" key="1">
    <citation type="submission" date="2014-01" db="EMBL/GenBank/DDBJ databases">
        <title>Full genme sequencing of cellulolytic bacterium Gynuella sunshinyii YC6258T gen. nov., sp. nov.</title>
        <authorList>
            <person name="Khan H."/>
            <person name="Chung E.J."/>
            <person name="Chung Y.R."/>
        </authorList>
    </citation>
    <scope>NUCLEOTIDE SEQUENCE [LARGE SCALE GENOMIC DNA]</scope>
    <source>
        <strain evidence="4 5">YC6258</strain>
    </source>
</reference>
<proteinExistence type="predicted"/>
<accession>A0A0C5V9S7</accession>
<dbReference type="OrthoDB" id="9806942at2"/>
<sequence>MTPDTVYQLLLDHVDQDLLIDHCCLGLTWTVCHTQKSIGFAQSPGIPSRTLDFPGTVAGSKARDIATWVRSWNPHQATIGLAAINATINTANNWLIQEATRLTDQAMGNLAVFDYLRPRLQHQKIIIIGRYPGLDVLLEGLDVTVLERQPGQNDLPDPAAEYLLPQADWVFITATSLINKTFPRLARLARHAVTVLMGPSTPWLAEFARFDIDFLAGVIPVDARRATQIAAEGGGTRLFGEGVCYGLIDIGQDNLKRLKQKIADCAQQRQQLQLAMENWYAAGHPERFPEYHRLEALTNKLSQLDTHFKRQWDART</sequence>
<dbReference type="RefSeq" id="WP_044618201.1">
    <property type="nucleotide sequence ID" value="NZ_CP007142.1"/>
</dbReference>
<dbReference type="SUPFAM" id="SSF159713">
    <property type="entry name" value="Dhaf3308-like"/>
    <property type="match status" value="1"/>
</dbReference>
<evidence type="ECO:0000259" key="3">
    <source>
        <dbReference type="Pfam" id="PF13938"/>
    </source>
</evidence>
<dbReference type="Gene3D" id="3.40.50.11590">
    <property type="match status" value="1"/>
</dbReference>
<evidence type="ECO:0000313" key="4">
    <source>
        <dbReference type="EMBL" id="AJQ96110.1"/>
    </source>
</evidence>
<dbReference type="STRING" id="1445510.YC6258_04074"/>
<dbReference type="InterPro" id="IPR007161">
    <property type="entry name" value="DUF364"/>
</dbReference>
<evidence type="ECO:0000256" key="1">
    <source>
        <dbReference type="SAM" id="Coils"/>
    </source>
</evidence>
<organism evidence="4 5">
    <name type="scientific">Gynuella sunshinyii YC6258</name>
    <dbReference type="NCBI Taxonomy" id="1445510"/>
    <lineage>
        <taxon>Bacteria</taxon>
        <taxon>Pseudomonadati</taxon>
        <taxon>Pseudomonadota</taxon>
        <taxon>Gammaproteobacteria</taxon>
        <taxon>Oceanospirillales</taxon>
        <taxon>Saccharospirillaceae</taxon>
        <taxon>Gynuella</taxon>
    </lineage>
</organism>
<gene>
    <name evidence="4" type="ORF">YC6258_04074</name>
</gene>
<evidence type="ECO:0000313" key="5">
    <source>
        <dbReference type="Proteomes" id="UP000032266"/>
    </source>
</evidence>
<feature type="domain" description="Putative heavy-metal chelation" evidence="2">
    <location>
        <begin position="112"/>
        <end position="244"/>
    </location>
</feature>
<keyword evidence="5" id="KW-1185">Reference proteome</keyword>
<dbReference type="KEGG" id="gsn:YC6258_04074"/>
<dbReference type="InterPro" id="IPR025251">
    <property type="entry name" value="DUF4213"/>
</dbReference>
<protein>
    <recommendedName>
        <fullName evidence="6">Heavy-metal chelation domain-containing protein</fullName>
    </recommendedName>
</protein>
<evidence type="ECO:0000259" key="2">
    <source>
        <dbReference type="Pfam" id="PF04016"/>
    </source>
</evidence>
<dbReference type="EMBL" id="CP007142">
    <property type="protein sequence ID" value="AJQ96110.1"/>
    <property type="molecule type" value="Genomic_DNA"/>
</dbReference>
<dbReference type="HOGENOM" id="CLU_076326_0_0_6"/>
<dbReference type="AlphaFoldDB" id="A0A0C5V9S7"/>
<dbReference type="Proteomes" id="UP000032266">
    <property type="component" value="Chromosome"/>
</dbReference>
<name>A0A0C5V9S7_9GAMM</name>
<evidence type="ECO:0008006" key="6">
    <source>
        <dbReference type="Google" id="ProtNLM"/>
    </source>
</evidence>
<feature type="domain" description="DUF4213" evidence="3">
    <location>
        <begin position="7"/>
        <end position="87"/>
    </location>
</feature>